<feature type="non-terminal residue" evidence="2">
    <location>
        <position position="314"/>
    </location>
</feature>
<gene>
    <name evidence="2" type="ORF">M8C21_032174</name>
</gene>
<protein>
    <submittedName>
        <fullName evidence="2">Uncharacterized protein</fullName>
    </submittedName>
</protein>
<dbReference type="SUPFAM" id="SSF53756">
    <property type="entry name" value="UDP-Glycosyltransferase/glycogen phosphorylase"/>
    <property type="match status" value="1"/>
</dbReference>
<reference evidence="2" key="1">
    <citation type="submission" date="2022-06" db="EMBL/GenBank/DDBJ databases">
        <title>Uncovering the hologenomic basis of an extraordinary plant invasion.</title>
        <authorList>
            <person name="Bieker V.C."/>
            <person name="Martin M.D."/>
            <person name="Gilbert T."/>
            <person name="Hodgins K."/>
            <person name="Battlay P."/>
            <person name="Petersen B."/>
            <person name="Wilson J."/>
        </authorList>
    </citation>
    <scope>NUCLEOTIDE SEQUENCE</scope>
    <source>
        <strain evidence="2">AA19_3_7</strain>
        <tissue evidence="2">Leaf</tissue>
    </source>
</reference>
<accession>A0AAD5CS30</accession>
<evidence type="ECO:0000313" key="2">
    <source>
        <dbReference type="EMBL" id="KAI7746882.1"/>
    </source>
</evidence>
<evidence type="ECO:0000313" key="3">
    <source>
        <dbReference type="Proteomes" id="UP001206925"/>
    </source>
</evidence>
<dbReference type="GO" id="GO:0080043">
    <property type="term" value="F:quercetin 3-O-glucosyltransferase activity"/>
    <property type="evidence" value="ECO:0007669"/>
    <property type="project" value="TreeGrafter"/>
</dbReference>
<evidence type="ECO:0000256" key="1">
    <source>
        <dbReference type="ARBA" id="ARBA00009995"/>
    </source>
</evidence>
<keyword evidence="3" id="KW-1185">Reference proteome</keyword>
<comment type="similarity">
    <text evidence="1">Belongs to the UDP-glycosyltransferase family.</text>
</comment>
<sequence>IDTSKNFTKFLDALNENSILQLQNRLRQKIQEGNHEKITIIHDNSMYFVEEVARNLNVPSIVLRSCSASYVPAFLALPKLHAQGELPVKDSMLQKLVPDLYPLRYKDLPFNKTSTEVITEMHALSDRIRTPSAIIWNTMDFLESLALTKLQQLYQIPIFAIGPLNETAQCQSTSFLTEDTNCISWLDKQAPRSVIYVSLGSLATINEKELVETAWGLAESNQPFIWVVRPGSVEGSEWIDKRKRSSAEMGTTETSIGSSCGWRRRVIVSVIRRLLGDDEGEEIRKRANNMKEKVKYSLSKGGSSFNSLNNLVQF</sequence>
<dbReference type="Gene3D" id="3.40.50.2000">
    <property type="entry name" value="Glycogen Phosphorylase B"/>
    <property type="match status" value="4"/>
</dbReference>
<feature type="non-terminal residue" evidence="2">
    <location>
        <position position="1"/>
    </location>
</feature>
<dbReference type="PANTHER" id="PTHR11926">
    <property type="entry name" value="GLUCOSYL/GLUCURONOSYL TRANSFERASES"/>
    <property type="match status" value="1"/>
</dbReference>
<dbReference type="AlphaFoldDB" id="A0AAD5CS30"/>
<comment type="caution">
    <text evidence="2">The sequence shown here is derived from an EMBL/GenBank/DDBJ whole genome shotgun (WGS) entry which is preliminary data.</text>
</comment>
<dbReference type="EMBL" id="JAMZMK010006881">
    <property type="protein sequence ID" value="KAI7746882.1"/>
    <property type="molecule type" value="Genomic_DNA"/>
</dbReference>
<name>A0AAD5CS30_AMBAR</name>
<dbReference type="Proteomes" id="UP001206925">
    <property type="component" value="Unassembled WGS sequence"/>
</dbReference>
<dbReference type="PANTHER" id="PTHR11926:SF1374">
    <property type="entry name" value="UDP-GLYCOSYLTRANSFERASE 76F1-RELATED"/>
    <property type="match status" value="1"/>
</dbReference>
<dbReference type="GO" id="GO:0080044">
    <property type="term" value="F:quercetin 7-O-glucosyltransferase activity"/>
    <property type="evidence" value="ECO:0007669"/>
    <property type="project" value="TreeGrafter"/>
</dbReference>
<proteinExistence type="inferred from homology"/>
<organism evidence="2 3">
    <name type="scientific">Ambrosia artemisiifolia</name>
    <name type="common">Common ragweed</name>
    <dbReference type="NCBI Taxonomy" id="4212"/>
    <lineage>
        <taxon>Eukaryota</taxon>
        <taxon>Viridiplantae</taxon>
        <taxon>Streptophyta</taxon>
        <taxon>Embryophyta</taxon>
        <taxon>Tracheophyta</taxon>
        <taxon>Spermatophyta</taxon>
        <taxon>Magnoliopsida</taxon>
        <taxon>eudicotyledons</taxon>
        <taxon>Gunneridae</taxon>
        <taxon>Pentapetalae</taxon>
        <taxon>asterids</taxon>
        <taxon>campanulids</taxon>
        <taxon>Asterales</taxon>
        <taxon>Asteraceae</taxon>
        <taxon>Asteroideae</taxon>
        <taxon>Heliantheae alliance</taxon>
        <taxon>Heliantheae</taxon>
        <taxon>Ambrosia</taxon>
    </lineage>
</organism>